<name>A0AAV2R9E5_MEGNR</name>
<reference evidence="1 2" key="1">
    <citation type="submission" date="2024-05" db="EMBL/GenBank/DDBJ databases">
        <authorList>
            <person name="Wallberg A."/>
        </authorList>
    </citation>
    <scope>NUCLEOTIDE SEQUENCE [LARGE SCALE GENOMIC DNA]</scope>
</reference>
<keyword evidence="2" id="KW-1185">Reference proteome</keyword>
<proteinExistence type="predicted"/>
<gene>
    <name evidence="1" type="ORF">MNOR_LOCUS21210</name>
</gene>
<dbReference type="Proteomes" id="UP001497623">
    <property type="component" value="Unassembled WGS sequence"/>
</dbReference>
<comment type="caution">
    <text evidence="1">The sequence shown here is derived from an EMBL/GenBank/DDBJ whole genome shotgun (WGS) entry which is preliminary data.</text>
</comment>
<accession>A0AAV2R9E5</accession>
<organism evidence="1 2">
    <name type="scientific">Meganyctiphanes norvegica</name>
    <name type="common">Northern krill</name>
    <name type="synonym">Thysanopoda norvegica</name>
    <dbReference type="NCBI Taxonomy" id="48144"/>
    <lineage>
        <taxon>Eukaryota</taxon>
        <taxon>Metazoa</taxon>
        <taxon>Ecdysozoa</taxon>
        <taxon>Arthropoda</taxon>
        <taxon>Crustacea</taxon>
        <taxon>Multicrustacea</taxon>
        <taxon>Malacostraca</taxon>
        <taxon>Eumalacostraca</taxon>
        <taxon>Eucarida</taxon>
        <taxon>Euphausiacea</taxon>
        <taxon>Euphausiidae</taxon>
        <taxon>Meganyctiphanes</taxon>
    </lineage>
</organism>
<protein>
    <submittedName>
        <fullName evidence="1">Uncharacterized protein</fullName>
    </submittedName>
</protein>
<evidence type="ECO:0000313" key="1">
    <source>
        <dbReference type="EMBL" id="CAL4117526.1"/>
    </source>
</evidence>
<dbReference type="AlphaFoldDB" id="A0AAV2R9E5"/>
<sequence>MALVFFDSLDVPSNMILLALSHKLIGKAKWPDLVIFNFIARPPTDTSSFLKFKIIPVAFMDFLLSNSGILQSTTSVHISPFIPPIQQGKVIFLLDTTVFPSPKVKVWLDFSTFTSERCSVLNASIKFLNQFSPQTVVEHPESKMAYPFDSLTRSFK</sequence>
<evidence type="ECO:0000313" key="2">
    <source>
        <dbReference type="Proteomes" id="UP001497623"/>
    </source>
</evidence>
<dbReference type="EMBL" id="CAXKWB010016935">
    <property type="protein sequence ID" value="CAL4117526.1"/>
    <property type="molecule type" value="Genomic_DNA"/>
</dbReference>